<feature type="non-terminal residue" evidence="2">
    <location>
        <position position="141"/>
    </location>
</feature>
<organism evidence="2">
    <name type="scientific">Tanacetum cinerariifolium</name>
    <name type="common">Dalmatian daisy</name>
    <name type="synonym">Chrysanthemum cinerariifolium</name>
    <dbReference type="NCBI Taxonomy" id="118510"/>
    <lineage>
        <taxon>Eukaryota</taxon>
        <taxon>Viridiplantae</taxon>
        <taxon>Streptophyta</taxon>
        <taxon>Embryophyta</taxon>
        <taxon>Tracheophyta</taxon>
        <taxon>Spermatophyta</taxon>
        <taxon>Magnoliopsida</taxon>
        <taxon>eudicotyledons</taxon>
        <taxon>Gunneridae</taxon>
        <taxon>Pentapetalae</taxon>
        <taxon>asterids</taxon>
        <taxon>campanulids</taxon>
        <taxon>Asterales</taxon>
        <taxon>Asteraceae</taxon>
        <taxon>Asteroideae</taxon>
        <taxon>Anthemideae</taxon>
        <taxon>Anthemidinae</taxon>
        <taxon>Tanacetum</taxon>
    </lineage>
</organism>
<protein>
    <submittedName>
        <fullName evidence="2">Serine/threonine-protein kinase HT1-like</fullName>
    </submittedName>
</protein>
<gene>
    <name evidence="2" type="ORF">Tci_170411</name>
</gene>
<dbReference type="Gene3D" id="3.30.200.20">
    <property type="entry name" value="Phosphorylase Kinase, domain 1"/>
    <property type="match status" value="1"/>
</dbReference>
<comment type="caution">
    <text evidence="2">The sequence shown here is derived from an EMBL/GenBank/DDBJ whole genome shotgun (WGS) entry which is preliminary data.</text>
</comment>
<evidence type="ECO:0000256" key="1">
    <source>
        <dbReference type="SAM" id="MobiDB-lite"/>
    </source>
</evidence>
<dbReference type="EMBL" id="BKCJ010040980">
    <property type="protein sequence ID" value="GEV98434.1"/>
    <property type="molecule type" value="Genomic_DNA"/>
</dbReference>
<dbReference type="GO" id="GO:0016301">
    <property type="term" value="F:kinase activity"/>
    <property type="evidence" value="ECO:0007669"/>
    <property type="project" value="UniProtKB-KW"/>
</dbReference>
<feature type="region of interest" description="Disordered" evidence="1">
    <location>
        <begin position="29"/>
        <end position="92"/>
    </location>
</feature>
<keyword evidence="2" id="KW-0808">Transferase</keyword>
<name>A0A699GYN2_TANCI</name>
<feature type="compositionally biased region" description="Low complexity" evidence="1">
    <location>
        <begin position="49"/>
        <end position="59"/>
    </location>
</feature>
<feature type="compositionally biased region" description="Polar residues" evidence="1">
    <location>
        <begin position="60"/>
        <end position="69"/>
    </location>
</feature>
<dbReference type="AlphaFoldDB" id="A0A699GYN2"/>
<sequence length="141" mass="15801">MEGNDHIKNGFLRADQIDLKSLDEQLQRHLNTTSSSATSNRRARSFDKNSSSNINLSISGMNFSSSSYFHQKPHHDHGQQTNHGVGNQEGNAMPKLRIDTNITRQRQEWEIDPSKLVIKSVIARGSFGTVHRGIYDGLDVA</sequence>
<evidence type="ECO:0000313" key="2">
    <source>
        <dbReference type="EMBL" id="GEV98434.1"/>
    </source>
</evidence>
<keyword evidence="2" id="KW-0418">Kinase</keyword>
<proteinExistence type="predicted"/>
<reference evidence="2" key="1">
    <citation type="journal article" date="2019" name="Sci. Rep.">
        <title>Draft genome of Tanacetum cinerariifolium, the natural source of mosquito coil.</title>
        <authorList>
            <person name="Yamashiro T."/>
            <person name="Shiraishi A."/>
            <person name="Satake H."/>
            <person name="Nakayama K."/>
        </authorList>
    </citation>
    <scope>NUCLEOTIDE SEQUENCE</scope>
</reference>
<feature type="compositionally biased region" description="Low complexity" evidence="1">
    <location>
        <begin position="31"/>
        <end position="40"/>
    </location>
</feature>
<feature type="compositionally biased region" description="Polar residues" evidence="1">
    <location>
        <begin position="79"/>
        <end position="90"/>
    </location>
</feature>
<accession>A0A699GYN2</accession>